<dbReference type="Proteomes" id="UP000682733">
    <property type="component" value="Unassembled WGS sequence"/>
</dbReference>
<dbReference type="EMBL" id="CAJOBA010048498">
    <property type="protein sequence ID" value="CAF4213306.1"/>
    <property type="molecule type" value="Genomic_DNA"/>
</dbReference>
<dbReference type="AlphaFoldDB" id="A0A8S2S947"/>
<gene>
    <name evidence="2" type="ORF">OVA965_LOCUS33285</name>
    <name evidence="3" type="ORF">TMI583_LOCUS34167</name>
</gene>
<dbReference type="InterPro" id="IPR011333">
    <property type="entry name" value="SKP1/BTB/POZ_sf"/>
</dbReference>
<evidence type="ECO:0000313" key="2">
    <source>
        <dbReference type="EMBL" id="CAF1408286.1"/>
    </source>
</evidence>
<evidence type="ECO:0000259" key="1">
    <source>
        <dbReference type="Pfam" id="PF00651"/>
    </source>
</evidence>
<dbReference type="Pfam" id="PF00651">
    <property type="entry name" value="BTB"/>
    <property type="match status" value="1"/>
</dbReference>
<feature type="non-terminal residue" evidence="3">
    <location>
        <position position="1"/>
    </location>
</feature>
<dbReference type="Gene3D" id="1.25.40.420">
    <property type="match status" value="1"/>
</dbReference>
<sequence>AISNEHNKSGENTRAPLEVTERNGKLVINITHTEPQVMKQVVIFLYTAKCELNETNDHALLDAAGRYDIKDLKVHTGKYVSRRINLNNVLPLLKASYKYQNTMVKQNCIEFFIQNAKEIMEMQETWKKFAEEQPQLVTELLHWVVNKELFYAQKPKWDLQSNW</sequence>
<feature type="domain" description="BTB" evidence="1">
    <location>
        <begin position="25"/>
        <end position="80"/>
    </location>
</feature>
<evidence type="ECO:0000313" key="4">
    <source>
        <dbReference type="Proteomes" id="UP000682733"/>
    </source>
</evidence>
<reference evidence="3" key="1">
    <citation type="submission" date="2021-02" db="EMBL/GenBank/DDBJ databases">
        <authorList>
            <person name="Nowell W R."/>
        </authorList>
    </citation>
    <scope>NUCLEOTIDE SEQUENCE</scope>
</reference>
<dbReference type="Gene3D" id="3.30.710.10">
    <property type="entry name" value="Potassium Channel Kv1.1, Chain A"/>
    <property type="match status" value="1"/>
</dbReference>
<dbReference type="InterPro" id="IPR000210">
    <property type="entry name" value="BTB/POZ_dom"/>
</dbReference>
<protein>
    <recommendedName>
        <fullName evidence="1">BTB domain-containing protein</fullName>
    </recommendedName>
</protein>
<dbReference type="EMBL" id="CAJNOK010026758">
    <property type="protein sequence ID" value="CAF1408286.1"/>
    <property type="molecule type" value="Genomic_DNA"/>
</dbReference>
<dbReference type="Proteomes" id="UP000677228">
    <property type="component" value="Unassembled WGS sequence"/>
</dbReference>
<evidence type="ECO:0000313" key="3">
    <source>
        <dbReference type="EMBL" id="CAF4213306.1"/>
    </source>
</evidence>
<accession>A0A8S2S947</accession>
<organism evidence="3 4">
    <name type="scientific">Didymodactylos carnosus</name>
    <dbReference type="NCBI Taxonomy" id="1234261"/>
    <lineage>
        <taxon>Eukaryota</taxon>
        <taxon>Metazoa</taxon>
        <taxon>Spiralia</taxon>
        <taxon>Gnathifera</taxon>
        <taxon>Rotifera</taxon>
        <taxon>Eurotatoria</taxon>
        <taxon>Bdelloidea</taxon>
        <taxon>Philodinida</taxon>
        <taxon>Philodinidae</taxon>
        <taxon>Didymodactylos</taxon>
    </lineage>
</organism>
<comment type="caution">
    <text evidence="3">The sequence shown here is derived from an EMBL/GenBank/DDBJ whole genome shotgun (WGS) entry which is preliminary data.</text>
</comment>
<dbReference type="PANTHER" id="PTHR24413">
    <property type="entry name" value="SPECKLE-TYPE POZ PROTEIN"/>
    <property type="match status" value="1"/>
</dbReference>
<name>A0A8S2S947_9BILA</name>
<dbReference type="SUPFAM" id="SSF54695">
    <property type="entry name" value="POZ domain"/>
    <property type="match status" value="1"/>
</dbReference>
<proteinExistence type="predicted"/>